<dbReference type="InterPro" id="IPR012893">
    <property type="entry name" value="HipA-like_C"/>
</dbReference>
<evidence type="ECO:0000313" key="6">
    <source>
        <dbReference type="EMBL" id="ERJ61231.1"/>
    </source>
</evidence>
<reference evidence="6 7" key="1">
    <citation type="journal article" date="2013" name="Genome Announc.">
        <title>The Draft Genome Sequence of Sphingomonas paucimobilis Strain HER1398 (Proteobacteria), Host to the Giant PAU Phage, Indicates That It Is a Member of the Genus Sphingobacterium (Bacteroidetes).</title>
        <authorList>
            <person name="White R.A.III."/>
            <person name="Suttle C.A."/>
        </authorList>
    </citation>
    <scope>NUCLEOTIDE SEQUENCE [LARGE SCALE GENOMIC DNA]</scope>
    <source>
        <strain evidence="6 7">HER1398</strain>
    </source>
</reference>
<evidence type="ECO:0000259" key="4">
    <source>
        <dbReference type="Pfam" id="PF07804"/>
    </source>
</evidence>
<keyword evidence="2" id="KW-0808">Transferase</keyword>
<evidence type="ECO:0000259" key="5">
    <source>
        <dbReference type="Pfam" id="PF13657"/>
    </source>
</evidence>
<dbReference type="GO" id="GO:0005829">
    <property type="term" value="C:cytosol"/>
    <property type="evidence" value="ECO:0007669"/>
    <property type="project" value="TreeGrafter"/>
</dbReference>
<accession>U2HHK2</accession>
<dbReference type="InterPro" id="IPR052028">
    <property type="entry name" value="HipA_Ser/Thr_kinase"/>
</dbReference>
<comment type="caution">
    <text evidence="6">The sequence shown here is derived from an EMBL/GenBank/DDBJ whole genome shotgun (WGS) entry which is preliminary data.</text>
</comment>
<evidence type="ECO:0000256" key="1">
    <source>
        <dbReference type="ARBA" id="ARBA00010164"/>
    </source>
</evidence>
<evidence type="ECO:0000256" key="3">
    <source>
        <dbReference type="ARBA" id="ARBA00022777"/>
    </source>
</evidence>
<dbReference type="AlphaFoldDB" id="U2HHK2"/>
<evidence type="ECO:0000313" key="7">
    <source>
        <dbReference type="Proteomes" id="UP000016584"/>
    </source>
</evidence>
<organism evidence="6 7">
    <name type="scientific">Sphingobacterium paucimobilis HER1398</name>
    <dbReference type="NCBI Taxonomy" id="1346330"/>
    <lineage>
        <taxon>Bacteria</taxon>
        <taxon>Pseudomonadati</taxon>
        <taxon>Bacteroidota</taxon>
        <taxon>Sphingobacteriia</taxon>
        <taxon>Sphingobacteriales</taxon>
        <taxon>Sphingobacteriaceae</taxon>
        <taxon>Sphingobacterium</taxon>
    </lineage>
</organism>
<keyword evidence="3" id="KW-0418">Kinase</keyword>
<keyword evidence="7" id="KW-1185">Reference proteome</keyword>
<name>U2HHK2_9SPHI</name>
<dbReference type="PANTHER" id="PTHR37419:SF8">
    <property type="entry name" value="TOXIN YJJJ"/>
    <property type="match status" value="1"/>
</dbReference>
<evidence type="ECO:0000256" key="2">
    <source>
        <dbReference type="ARBA" id="ARBA00022679"/>
    </source>
</evidence>
<gene>
    <name evidence="6" type="ORF">M472_20985</name>
</gene>
<dbReference type="InterPro" id="IPR017508">
    <property type="entry name" value="HipA_N1"/>
</dbReference>
<sequence length="409" mass="45308">MKTVREIKVGLCFGKNIQPVGRLAMRDQIVYFEYDDTFIQHGLEISPFRLPLRGGVLNLPTRPFEGLAGVFNDSLPDGWGRLLFDRLARSQGMLPSEISPLDRLAHVGLYGMGALVYEPDNSPSDSHEPIDLDYLATQAEEILIGSSADVLQELLALNGSSAGARPKALIGVDETYSKITFGAKQLDHQYTPWLVKFSNSQDGSDAGAIEYVYALMAKEAGLNMPAIHLFDAKNGAGYFAVKRFDRHQDQRLHMHTASGLLHNDFRIPSLDYEDLAGLTSILTKDVREVEKLFRLAVFNVLAHNRDDHAKNFSFLMDSTGEWKLAPAYDLTFSSGPNGEQSTMVMGEGKKPSLQHLKKLGLEANLSKSNIDEIIEQTQSALSKWTTLAKNHNVSNSNIQLISKTLNEIS</sequence>
<dbReference type="Gene3D" id="1.10.1070.20">
    <property type="match status" value="1"/>
</dbReference>
<dbReference type="EMBL" id="ATDL01000002">
    <property type="protein sequence ID" value="ERJ61231.1"/>
    <property type="molecule type" value="Genomic_DNA"/>
</dbReference>
<dbReference type="Pfam" id="PF13657">
    <property type="entry name" value="Couple_hipA"/>
    <property type="match status" value="1"/>
</dbReference>
<dbReference type="STRING" id="1346330.M472_20985"/>
<feature type="domain" description="HipA-like C-terminal" evidence="4">
    <location>
        <begin position="160"/>
        <end position="384"/>
    </location>
</feature>
<dbReference type="RefSeq" id="WP_021068357.1">
    <property type="nucleotide sequence ID" value="NZ_ATDL01000002.1"/>
</dbReference>
<dbReference type="eggNOG" id="COG3550">
    <property type="taxonomic scope" value="Bacteria"/>
</dbReference>
<protein>
    <recommendedName>
        <fullName evidence="8">Phosphatidylinositol kinase</fullName>
    </recommendedName>
</protein>
<evidence type="ECO:0008006" key="8">
    <source>
        <dbReference type="Google" id="ProtNLM"/>
    </source>
</evidence>
<dbReference type="GO" id="GO:0004674">
    <property type="term" value="F:protein serine/threonine kinase activity"/>
    <property type="evidence" value="ECO:0007669"/>
    <property type="project" value="TreeGrafter"/>
</dbReference>
<feature type="domain" description="HipA N-terminal subdomain 1" evidence="5">
    <location>
        <begin position="18"/>
        <end position="117"/>
    </location>
</feature>
<dbReference type="Proteomes" id="UP000016584">
    <property type="component" value="Unassembled WGS sequence"/>
</dbReference>
<comment type="similarity">
    <text evidence="1">Belongs to the HipA Ser/Thr kinase family.</text>
</comment>
<proteinExistence type="inferred from homology"/>
<dbReference type="PANTHER" id="PTHR37419">
    <property type="entry name" value="SERINE/THREONINE-PROTEIN KINASE TOXIN HIPA"/>
    <property type="match status" value="1"/>
</dbReference>
<dbReference type="PATRIC" id="fig|1346330.5.peg.161"/>
<dbReference type="Pfam" id="PF07804">
    <property type="entry name" value="HipA_C"/>
    <property type="match status" value="1"/>
</dbReference>